<dbReference type="PANTHER" id="PTHR11040:SF205">
    <property type="entry name" value="ZINC TRANSPORTER ZUPT"/>
    <property type="match status" value="1"/>
</dbReference>
<feature type="transmembrane region" description="Helical" evidence="5">
    <location>
        <begin position="225"/>
        <end position="247"/>
    </location>
</feature>
<keyword evidence="2 5" id="KW-0812">Transmembrane</keyword>
<organism evidence="6 7">
    <name type="scientific">Candidatus Marsarchaeota G1 archaeon BE_D</name>
    <dbReference type="NCBI Taxonomy" id="1978156"/>
    <lineage>
        <taxon>Archaea</taxon>
        <taxon>Candidatus Marsarchaeota</taxon>
        <taxon>Candidatus Marsarchaeota group 1</taxon>
    </lineage>
</organism>
<keyword evidence="4 5" id="KW-0472">Membrane</keyword>
<gene>
    <name evidence="6" type="ORF">B9Q02_09910</name>
</gene>
<comment type="caution">
    <text evidence="6">The sequence shown here is derived from an EMBL/GenBank/DDBJ whole genome shotgun (WGS) entry which is preliminary data.</text>
</comment>
<name>A0A2R6ACJ2_9ARCH</name>
<dbReference type="EMBL" id="NEXD01000088">
    <property type="protein sequence ID" value="PSN84055.1"/>
    <property type="molecule type" value="Genomic_DNA"/>
</dbReference>
<feature type="transmembrane region" description="Helical" evidence="5">
    <location>
        <begin position="67"/>
        <end position="88"/>
    </location>
</feature>
<accession>A0A2R6ACJ2</accession>
<proteinExistence type="predicted"/>
<evidence type="ECO:0000256" key="2">
    <source>
        <dbReference type="ARBA" id="ARBA00022692"/>
    </source>
</evidence>
<protein>
    <recommendedName>
        <fullName evidence="8">Zinc permease</fullName>
    </recommendedName>
</protein>
<sequence>MMESLSLLALGLLAGFTIFLGVPIIKLAGTSNTRRGFLSSLASGILLFLLIEVVSDAASNVEEAHGIYMLVYSLALVFGFVLGSFGLVQYESSFLKRRSHESLNTPLLTAIGIGLHNFGEGLAIGASYAAGAFGLATFLVIGFGSHNATEGFAIFGPLKKEEVNAVKVVTLGLIGGAPTLVGTLIGGSFYSSLLSTVLLSLAGGSILYVVLSVYSHTSHSLDNRLLFGGLLCGFVIAFATDMAIVAASGGAL</sequence>
<dbReference type="AlphaFoldDB" id="A0A2R6ACJ2"/>
<dbReference type="Proteomes" id="UP000240569">
    <property type="component" value="Unassembled WGS sequence"/>
</dbReference>
<dbReference type="InterPro" id="IPR003689">
    <property type="entry name" value="ZIP"/>
</dbReference>
<evidence type="ECO:0000256" key="5">
    <source>
        <dbReference type="SAM" id="Phobius"/>
    </source>
</evidence>
<evidence type="ECO:0000256" key="4">
    <source>
        <dbReference type="ARBA" id="ARBA00023136"/>
    </source>
</evidence>
<dbReference type="PANTHER" id="PTHR11040">
    <property type="entry name" value="ZINC/IRON TRANSPORTER"/>
    <property type="match status" value="1"/>
</dbReference>
<dbReference type="GO" id="GO:0005385">
    <property type="term" value="F:zinc ion transmembrane transporter activity"/>
    <property type="evidence" value="ECO:0007669"/>
    <property type="project" value="TreeGrafter"/>
</dbReference>
<dbReference type="GO" id="GO:0016020">
    <property type="term" value="C:membrane"/>
    <property type="evidence" value="ECO:0007669"/>
    <property type="project" value="UniProtKB-SubCell"/>
</dbReference>
<evidence type="ECO:0000256" key="1">
    <source>
        <dbReference type="ARBA" id="ARBA00004141"/>
    </source>
</evidence>
<keyword evidence="3 5" id="KW-1133">Transmembrane helix</keyword>
<feature type="transmembrane region" description="Helical" evidence="5">
    <location>
        <begin position="193"/>
        <end position="213"/>
    </location>
</feature>
<reference evidence="6 7" key="1">
    <citation type="submission" date="2017-04" db="EMBL/GenBank/DDBJ databases">
        <title>Novel microbial lineages endemic to geothermal iron-oxide mats fill important gaps in the evolutionary history of Archaea.</title>
        <authorList>
            <person name="Jay Z.J."/>
            <person name="Beam J.P."/>
            <person name="Dlakic M."/>
            <person name="Rusch D.B."/>
            <person name="Kozubal M.A."/>
            <person name="Inskeep W.P."/>
        </authorList>
    </citation>
    <scope>NUCLEOTIDE SEQUENCE [LARGE SCALE GENOMIC DNA]</scope>
    <source>
        <strain evidence="6">BE_D</strain>
    </source>
</reference>
<evidence type="ECO:0000313" key="6">
    <source>
        <dbReference type="EMBL" id="PSN84055.1"/>
    </source>
</evidence>
<feature type="transmembrane region" description="Helical" evidence="5">
    <location>
        <begin position="122"/>
        <end position="144"/>
    </location>
</feature>
<evidence type="ECO:0008006" key="8">
    <source>
        <dbReference type="Google" id="ProtNLM"/>
    </source>
</evidence>
<feature type="transmembrane region" description="Helical" evidence="5">
    <location>
        <begin position="37"/>
        <end position="55"/>
    </location>
</feature>
<evidence type="ECO:0000256" key="3">
    <source>
        <dbReference type="ARBA" id="ARBA00022989"/>
    </source>
</evidence>
<comment type="subcellular location">
    <subcellularLocation>
        <location evidence="1">Membrane</location>
        <topology evidence="1">Multi-pass membrane protein</topology>
    </subcellularLocation>
</comment>
<dbReference type="Pfam" id="PF02535">
    <property type="entry name" value="Zip"/>
    <property type="match status" value="1"/>
</dbReference>
<feature type="transmembrane region" description="Helical" evidence="5">
    <location>
        <begin position="165"/>
        <end position="187"/>
    </location>
</feature>
<evidence type="ECO:0000313" key="7">
    <source>
        <dbReference type="Proteomes" id="UP000240569"/>
    </source>
</evidence>